<sequence>MSIPLALAALCGVALGAVASSGVLEVAVMVGLLLAVRHPRGWPALAVMLAVAVSLLLARGAELPAGLAGEDLAIEGRVLDVSQEASLARLNVAVDHCAPLFEGRLSCDQLRRVRISMRDAPPILAGERWSFTVRLRPPAGFANPHTFDYRAWLWREGIDATGYVRSEPPARKLAVANVSLHRLALAHLDRQALEPHQARWLAALTLGASERLERQDWDLLNASGTTHLMVISGLHVGLVAGFSLLAGRGMARVLTPGAWRLAVWPWWLAGAATVGYATLAGLEPPALRAMLMTLVGLWVASGRHAPGPWQGWWLALALVIVADPRSAWQPGLWLSFTAVALLILIWQGRSRPAGVHGWCWALLRTQLLLAPLMAAAVLMFFARLAPAAPLVNLVAVPLVSSLLVPLGLLGWLLAPLPWLSSLCWWLFGQLVDMLIALLELAVAWLPLWLPEAEQVTPLALALGALAMLWALPGLATVLRGAGTLVVLLVPLVHAAPGMLPGELRVRIHDVGQGQLVELRTASYRLLFDTGPRFGSGFTPLQTLWPPGQHFDEVIVSHADLDHAGGVASLIEHHHVGRFLAPSDERIGVEAATCQSGQVWHRDQVAFRVLWPPADTSRFSSNDRSCVLEVTAGTQRVLITGDVGREVERSLLLEATAPVTLLVAGHHGSSTSSGPHLVSLLAPRQVIYSAGRGNPFGHPADEVVRRFRRTGSCQWNTALDGAVTFWFGNANAPHLHTQRPLPWRRGGVGSDCLALESRH</sequence>
<dbReference type="InterPro" id="IPR035681">
    <property type="entry name" value="ComA-like_MBL"/>
</dbReference>
<keyword evidence="9" id="KW-1185">Reference proteome</keyword>
<feature type="transmembrane region" description="Helical" evidence="6">
    <location>
        <begin position="358"/>
        <end position="382"/>
    </location>
</feature>
<dbReference type="GO" id="GO:0005886">
    <property type="term" value="C:plasma membrane"/>
    <property type="evidence" value="ECO:0007669"/>
    <property type="project" value="UniProtKB-SubCell"/>
</dbReference>
<dbReference type="OrthoDB" id="9761531at2"/>
<dbReference type="Pfam" id="PF00753">
    <property type="entry name" value="Lactamase_B"/>
    <property type="match status" value="1"/>
</dbReference>
<feature type="transmembrane region" description="Helical" evidence="6">
    <location>
        <begin position="326"/>
        <end position="346"/>
    </location>
</feature>
<feature type="transmembrane region" description="Helical" evidence="6">
    <location>
        <begin position="426"/>
        <end position="449"/>
    </location>
</feature>
<dbReference type="SUPFAM" id="SSF56281">
    <property type="entry name" value="Metallo-hydrolase/oxidoreductase"/>
    <property type="match status" value="1"/>
</dbReference>
<evidence type="ECO:0000259" key="7">
    <source>
        <dbReference type="SMART" id="SM00849"/>
    </source>
</evidence>
<keyword evidence="3 6" id="KW-0812">Transmembrane</keyword>
<evidence type="ECO:0000313" key="8">
    <source>
        <dbReference type="EMBL" id="PMR79516.1"/>
    </source>
</evidence>
<dbReference type="NCBIfam" id="TIGR00361">
    <property type="entry name" value="ComEC_Rec2"/>
    <property type="match status" value="1"/>
</dbReference>
<reference evidence="8 9" key="1">
    <citation type="submission" date="2018-01" db="EMBL/GenBank/DDBJ databases">
        <title>Halomonas endophytica sp. nov., isolated from storage liquid in the stems of Populus euphratica.</title>
        <authorList>
            <person name="Chen C."/>
        </authorList>
    </citation>
    <scope>NUCLEOTIDE SEQUENCE [LARGE SCALE GENOMIC DNA]</scope>
    <source>
        <strain evidence="8 9">BZ-SZ-XJ27</strain>
    </source>
</reference>
<keyword evidence="2" id="KW-1003">Cell membrane</keyword>
<feature type="transmembrane region" description="Helical" evidence="6">
    <location>
        <begin position="455"/>
        <end position="474"/>
    </location>
</feature>
<feature type="transmembrane region" description="Helical" evidence="6">
    <location>
        <begin position="219"/>
        <end position="244"/>
    </location>
</feature>
<evidence type="ECO:0000256" key="1">
    <source>
        <dbReference type="ARBA" id="ARBA00004651"/>
    </source>
</evidence>
<dbReference type="AlphaFoldDB" id="A0A2N7UGE1"/>
<feature type="transmembrane region" description="Helical" evidence="6">
    <location>
        <begin position="41"/>
        <end position="58"/>
    </location>
</feature>
<dbReference type="Gene3D" id="3.60.15.10">
    <property type="entry name" value="Ribonuclease Z/Hydroxyacylglutathione hydrolase-like"/>
    <property type="match status" value="1"/>
</dbReference>
<dbReference type="Pfam" id="PF03772">
    <property type="entry name" value="Competence"/>
    <property type="match status" value="1"/>
</dbReference>
<dbReference type="InterPro" id="IPR025405">
    <property type="entry name" value="DUF4131"/>
</dbReference>
<dbReference type="InterPro" id="IPR036866">
    <property type="entry name" value="RibonucZ/Hydroxyglut_hydro"/>
</dbReference>
<dbReference type="PANTHER" id="PTHR30619:SF1">
    <property type="entry name" value="RECOMBINATION PROTEIN 2"/>
    <property type="match status" value="1"/>
</dbReference>
<dbReference type="Pfam" id="PF13567">
    <property type="entry name" value="DUF4131"/>
    <property type="match status" value="1"/>
</dbReference>
<keyword evidence="4 6" id="KW-1133">Transmembrane helix</keyword>
<dbReference type="Proteomes" id="UP000235547">
    <property type="component" value="Unassembled WGS sequence"/>
</dbReference>
<evidence type="ECO:0000256" key="3">
    <source>
        <dbReference type="ARBA" id="ARBA00022692"/>
    </source>
</evidence>
<evidence type="ECO:0000313" key="9">
    <source>
        <dbReference type="Proteomes" id="UP000235547"/>
    </source>
</evidence>
<dbReference type="GO" id="GO:0030420">
    <property type="term" value="P:establishment of competence for transformation"/>
    <property type="evidence" value="ECO:0007669"/>
    <property type="project" value="InterPro"/>
</dbReference>
<evidence type="ECO:0000256" key="2">
    <source>
        <dbReference type="ARBA" id="ARBA00022475"/>
    </source>
</evidence>
<dbReference type="NCBIfam" id="TIGR00360">
    <property type="entry name" value="ComEC_N-term"/>
    <property type="match status" value="1"/>
</dbReference>
<evidence type="ECO:0000256" key="5">
    <source>
        <dbReference type="ARBA" id="ARBA00023136"/>
    </source>
</evidence>
<name>A0A2N7UGE1_9GAMM</name>
<dbReference type="PANTHER" id="PTHR30619">
    <property type="entry name" value="DNA INTERNALIZATION/COMPETENCE PROTEIN COMEC/REC2"/>
    <property type="match status" value="1"/>
</dbReference>
<dbReference type="InterPro" id="IPR004797">
    <property type="entry name" value="Competence_ComEC/Rec2"/>
</dbReference>
<gene>
    <name evidence="8" type="ORF">C1H70_12160</name>
</gene>
<feature type="domain" description="Metallo-beta-lactamase" evidence="7">
    <location>
        <begin position="512"/>
        <end position="691"/>
    </location>
</feature>
<comment type="caution">
    <text evidence="8">The sequence shown here is derived from an EMBL/GenBank/DDBJ whole genome shotgun (WGS) entry which is preliminary data.</text>
</comment>
<dbReference type="SMART" id="SM00849">
    <property type="entry name" value="Lactamase_B"/>
    <property type="match status" value="1"/>
</dbReference>
<keyword evidence="5 6" id="KW-0472">Membrane</keyword>
<comment type="subcellular location">
    <subcellularLocation>
        <location evidence="1">Cell membrane</location>
        <topology evidence="1">Multi-pass membrane protein</topology>
    </subcellularLocation>
</comment>
<evidence type="ECO:0000256" key="4">
    <source>
        <dbReference type="ARBA" id="ARBA00022989"/>
    </source>
</evidence>
<dbReference type="InterPro" id="IPR001279">
    <property type="entry name" value="Metallo-B-lactamas"/>
</dbReference>
<organism evidence="8 9">
    <name type="scientific">Halomonas urumqiensis</name>
    <dbReference type="NCBI Taxonomy" id="1684789"/>
    <lineage>
        <taxon>Bacteria</taxon>
        <taxon>Pseudomonadati</taxon>
        <taxon>Pseudomonadota</taxon>
        <taxon>Gammaproteobacteria</taxon>
        <taxon>Oceanospirillales</taxon>
        <taxon>Halomonadaceae</taxon>
        <taxon>Halomonas</taxon>
    </lineage>
</organism>
<dbReference type="EMBL" id="PNRG01000027">
    <property type="protein sequence ID" value="PMR79516.1"/>
    <property type="molecule type" value="Genomic_DNA"/>
</dbReference>
<proteinExistence type="predicted"/>
<dbReference type="CDD" id="cd07731">
    <property type="entry name" value="ComA-like_MBL-fold"/>
    <property type="match status" value="1"/>
</dbReference>
<feature type="transmembrane region" description="Helical" evidence="6">
    <location>
        <begin position="394"/>
        <end position="414"/>
    </location>
</feature>
<dbReference type="RefSeq" id="WP_102588602.1">
    <property type="nucleotide sequence ID" value="NZ_BNAE01000007.1"/>
</dbReference>
<dbReference type="InterPro" id="IPR004477">
    <property type="entry name" value="ComEC_N"/>
</dbReference>
<accession>A0A2N7UGE1</accession>
<protein>
    <submittedName>
        <fullName evidence="8">DNA internalization-related competence protein ComEC/Rec2</fullName>
    </submittedName>
</protein>
<evidence type="ECO:0000256" key="6">
    <source>
        <dbReference type="SAM" id="Phobius"/>
    </source>
</evidence>
<feature type="transmembrane region" description="Helical" evidence="6">
    <location>
        <begin position="264"/>
        <end position="282"/>
    </location>
</feature>
<dbReference type="InterPro" id="IPR052159">
    <property type="entry name" value="Competence_DNA_uptake"/>
</dbReference>